<protein>
    <submittedName>
        <fullName evidence="1">Uncharacterized protein</fullName>
    </submittedName>
</protein>
<dbReference type="AlphaFoldDB" id="A0A3B0YL97"/>
<accession>A0A3B0YL97</accession>
<sequence>MPTDRLSEALQRFYKLQKELEAEIDRLLQEKREQFHYHLERGKVRFEQGMRTLHKRKRISEWYYLRHAEIRHLVSAPVIYSLFFPFLAMDIAVTLYQHICFRLYGIPLVRRSDHIVIDRHNLAYLNVIEKLNCIYCSYGNGVAEYVREISARTEQYWCPIKHARRSRDPHYLTEHFLDYGDADAWREKLDVLRKDWSTIEEPELPDKPEK</sequence>
<name>A0A3B0YL97_9ZZZZ</name>
<reference evidence="1" key="1">
    <citation type="submission" date="2018-06" db="EMBL/GenBank/DDBJ databases">
        <authorList>
            <person name="Zhirakovskaya E."/>
        </authorList>
    </citation>
    <scope>NUCLEOTIDE SEQUENCE</scope>
</reference>
<organism evidence="1">
    <name type="scientific">hydrothermal vent metagenome</name>
    <dbReference type="NCBI Taxonomy" id="652676"/>
    <lineage>
        <taxon>unclassified sequences</taxon>
        <taxon>metagenomes</taxon>
        <taxon>ecological metagenomes</taxon>
    </lineage>
</organism>
<gene>
    <name evidence="1" type="ORF">MNBD_GAMMA14-123</name>
</gene>
<dbReference type="EMBL" id="UOFM01000415">
    <property type="protein sequence ID" value="VAW81675.1"/>
    <property type="molecule type" value="Genomic_DNA"/>
</dbReference>
<evidence type="ECO:0000313" key="1">
    <source>
        <dbReference type="EMBL" id="VAW81675.1"/>
    </source>
</evidence>
<proteinExistence type="predicted"/>